<reference evidence="2" key="1">
    <citation type="submission" date="2020-06" db="EMBL/GenBank/DDBJ databases">
        <authorList>
            <person name="Li T."/>
            <person name="Hu X."/>
            <person name="Zhang T."/>
            <person name="Song X."/>
            <person name="Zhang H."/>
            <person name="Dai N."/>
            <person name="Sheng W."/>
            <person name="Hou X."/>
            <person name="Wei L."/>
        </authorList>
    </citation>
    <scope>NUCLEOTIDE SEQUENCE</scope>
    <source>
        <strain evidence="2">G02</strain>
        <tissue evidence="2">Leaf</tissue>
    </source>
</reference>
<dbReference type="AlphaFoldDB" id="A0AAW2KR88"/>
<organism evidence="2">
    <name type="scientific">Sesamum radiatum</name>
    <name type="common">Black benniseed</name>
    <dbReference type="NCBI Taxonomy" id="300843"/>
    <lineage>
        <taxon>Eukaryota</taxon>
        <taxon>Viridiplantae</taxon>
        <taxon>Streptophyta</taxon>
        <taxon>Embryophyta</taxon>
        <taxon>Tracheophyta</taxon>
        <taxon>Spermatophyta</taxon>
        <taxon>Magnoliopsida</taxon>
        <taxon>eudicotyledons</taxon>
        <taxon>Gunneridae</taxon>
        <taxon>Pentapetalae</taxon>
        <taxon>asterids</taxon>
        <taxon>lamiids</taxon>
        <taxon>Lamiales</taxon>
        <taxon>Pedaliaceae</taxon>
        <taxon>Sesamum</taxon>
    </lineage>
</organism>
<evidence type="ECO:0000313" key="2">
    <source>
        <dbReference type="EMBL" id="KAL0308530.1"/>
    </source>
</evidence>
<dbReference type="EMBL" id="JACGWJ010000027">
    <property type="protein sequence ID" value="KAL0308530.1"/>
    <property type="molecule type" value="Genomic_DNA"/>
</dbReference>
<name>A0AAW2KR88_SESRA</name>
<sequence>MDLLPGESPQILSKSKQRFRSLKLVNVNDDDVLPDTPYGVVYGRLTNGLTYYVRSNSKPKMRAALALAVKVGLFALYWNLVGVISGMNELGAMM</sequence>
<evidence type="ECO:0000256" key="1">
    <source>
        <dbReference type="SAM" id="Phobius"/>
    </source>
</evidence>
<keyword evidence="2" id="KW-0645">Protease</keyword>
<keyword evidence="1" id="KW-1133">Transmembrane helix</keyword>
<comment type="caution">
    <text evidence="2">The sequence shown here is derived from an EMBL/GenBank/DDBJ whole genome shotgun (WGS) entry which is preliminary data.</text>
</comment>
<feature type="transmembrane region" description="Helical" evidence="1">
    <location>
        <begin position="64"/>
        <end position="84"/>
    </location>
</feature>
<reference evidence="2" key="2">
    <citation type="journal article" date="2024" name="Plant">
        <title>Genomic evolution and insights into agronomic trait innovations of Sesamum species.</title>
        <authorList>
            <person name="Miao H."/>
            <person name="Wang L."/>
            <person name="Qu L."/>
            <person name="Liu H."/>
            <person name="Sun Y."/>
            <person name="Le M."/>
            <person name="Wang Q."/>
            <person name="Wei S."/>
            <person name="Zheng Y."/>
            <person name="Lin W."/>
            <person name="Duan Y."/>
            <person name="Cao H."/>
            <person name="Xiong S."/>
            <person name="Wang X."/>
            <person name="Wei L."/>
            <person name="Li C."/>
            <person name="Ma Q."/>
            <person name="Ju M."/>
            <person name="Zhao R."/>
            <person name="Li G."/>
            <person name="Mu C."/>
            <person name="Tian Q."/>
            <person name="Mei H."/>
            <person name="Zhang T."/>
            <person name="Gao T."/>
            <person name="Zhang H."/>
        </authorList>
    </citation>
    <scope>NUCLEOTIDE SEQUENCE</scope>
    <source>
        <strain evidence="2">G02</strain>
    </source>
</reference>
<keyword evidence="1" id="KW-0472">Membrane</keyword>
<protein>
    <submittedName>
        <fullName evidence="2">Zinc protease PQQL-like</fullName>
    </submittedName>
</protein>
<proteinExistence type="predicted"/>
<keyword evidence="2" id="KW-0378">Hydrolase</keyword>
<accession>A0AAW2KR88</accession>
<keyword evidence="1" id="KW-0812">Transmembrane</keyword>
<dbReference type="GO" id="GO:0006508">
    <property type="term" value="P:proteolysis"/>
    <property type="evidence" value="ECO:0007669"/>
    <property type="project" value="UniProtKB-KW"/>
</dbReference>
<dbReference type="GO" id="GO:0008233">
    <property type="term" value="F:peptidase activity"/>
    <property type="evidence" value="ECO:0007669"/>
    <property type="project" value="UniProtKB-KW"/>
</dbReference>
<gene>
    <name evidence="2" type="ORF">Sradi_5795300</name>
</gene>